<dbReference type="InterPro" id="IPR054337">
    <property type="entry name" value="Mtrc-MtrF-like_dom_II/IV"/>
</dbReference>
<evidence type="ECO:0000256" key="2">
    <source>
        <dbReference type="SAM" id="SignalP"/>
    </source>
</evidence>
<evidence type="ECO:0000313" key="4">
    <source>
        <dbReference type="EMBL" id="SDI29527.1"/>
    </source>
</evidence>
<dbReference type="AlphaFoldDB" id="A0A1G8JEU8"/>
<evidence type="ECO:0000313" key="5">
    <source>
        <dbReference type="Proteomes" id="UP000199527"/>
    </source>
</evidence>
<dbReference type="OrthoDB" id="9146465at2"/>
<feature type="chain" id="PRO_5011591934" evidence="2">
    <location>
        <begin position="20"/>
        <end position="614"/>
    </location>
</feature>
<name>A0A1G8JEU8_9GAMM</name>
<dbReference type="EMBL" id="FNEM01000001">
    <property type="protein sequence ID" value="SDI29527.1"/>
    <property type="molecule type" value="Genomic_DNA"/>
</dbReference>
<dbReference type="GO" id="GO:0016491">
    <property type="term" value="F:oxidoreductase activity"/>
    <property type="evidence" value="ECO:0007669"/>
    <property type="project" value="TreeGrafter"/>
</dbReference>
<keyword evidence="1 2" id="KW-0732">Signal</keyword>
<reference evidence="5" key="1">
    <citation type="submission" date="2016-10" db="EMBL/GenBank/DDBJ databases">
        <authorList>
            <person name="Varghese N."/>
            <person name="Submissions S."/>
        </authorList>
    </citation>
    <scope>NUCLEOTIDE SEQUENCE [LARGE SCALE GENOMIC DNA]</scope>
    <source>
        <strain evidence="5">DSM 23317</strain>
    </source>
</reference>
<sequence>MMRKAILCLAMTASLSLVGCGDGKDGSPGEPGQPGDPTIPVATYVNRIQINTESVDYSEGSIALIFNAENEQGLAISGLSKIRLYATKNGPEGLYGVDKEKGIAEYPTTEGSALEELEAGRYRLTVPISSVTETDDSQLVLLTLSHTTDAGVAIPKQYAMGKYSDKTYSVSTEKCATCHVSLEELKMGWHSPVNDIANCNTCHGDHYPDGGHFKSETPLHKLGHTIHRDNFDVGFDTLNCSSCHANEVVTTSRGCNDCHDNQQQSKIGKQIAYSASASDTDWRLVHTRVQQRRQLIENHDIDIIVTPFDTSTRQYCTEVTIANLAPSLEQQVVDGTIKQQVYFVDSDPNTKQVLNSFGGYGGTEAPTYSGNTMSLCTKPVVEEARYPLVSARFTLLDPLGDGKNVLLSKFSEAPRNTMSVESCSGCHNSDHTAQAIFVRTRKGGVDKDHSTFGDYNDGGSSCLACHNAGAHYGENGSLMGAIHSYHFGINADARNERERSELGNPKHRGSTEKLTPSQCVVCHQKGIDLNAVEPTYLAMKEHTNSDGVVSGGGKNSPISEACRSCHSDEKAKMHMQSQGGEFNVIGTDSGFESCAVCHATGSSVGIEKFHKISL</sequence>
<feature type="domain" description="Outer membrane cytochrome MtrC/MtrF-like" evidence="3">
    <location>
        <begin position="415"/>
        <end position="611"/>
    </location>
</feature>
<dbReference type="PANTHER" id="PTHR35038">
    <property type="entry name" value="DISSIMILATORY SULFITE REDUCTASE SIRA"/>
    <property type="match status" value="1"/>
</dbReference>
<dbReference type="InterPro" id="IPR051829">
    <property type="entry name" value="Multiheme_Cytochr_ET"/>
</dbReference>
<dbReference type="PROSITE" id="PS51257">
    <property type="entry name" value="PROKAR_LIPOPROTEIN"/>
    <property type="match status" value="1"/>
</dbReference>
<dbReference type="SUPFAM" id="SSF48695">
    <property type="entry name" value="Multiheme cytochromes"/>
    <property type="match status" value="1"/>
</dbReference>
<keyword evidence="5" id="KW-1185">Reference proteome</keyword>
<dbReference type="CDD" id="cd08168">
    <property type="entry name" value="Cytochrom_C3"/>
    <property type="match status" value="1"/>
</dbReference>
<dbReference type="Proteomes" id="UP000199527">
    <property type="component" value="Unassembled WGS sequence"/>
</dbReference>
<organism evidence="4 5">
    <name type="scientific">Ferrimonas sediminum</name>
    <dbReference type="NCBI Taxonomy" id="718193"/>
    <lineage>
        <taxon>Bacteria</taxon>
        <taxon>Pseudomonadati</taxon>
        <taxon>Pseudomonadota</taxon>
        <taxon>Gammaproteobacteria</taxon>
        <taxon>Alteromonadales</taxon>
        <taxon>Ferrimonadaceae</taxon>
        <taxon>Ferrimonas</taxon>
    </lineage>
</organism>
<dbReference type="Gene3D" id="3.90.10.10">
    <property type="entry name" value="Cytochrome C3"/>
    <property type="match status" value="2"/>
</dbReference>
<feature type="signal peptide" evidence="2">
    <location>
        <begin position="1"/>
        <end position="19"/>
    </location>
</feature>
<dbReference type="RefSeq" id="WP_090359842.1">
    <property type="nucleotide sequence ID" value="NZ_FNEM01000001.1"/>
</dbReference>
<gene>
    <name evidence="4" type="ORF">SAMN04488540_10130</name>
</gene>
<protein>
    <submittedName>
        <fullName evidence="4">Decaheme c-type cytochrome, OmcA/MtrC family</fullName>
    </submittedName>
</protein>
<accession>A0A1G8JEU8</accession>
<proteinExistence type="predicted"/>
<evidence type="ECO:0000256" key="1">
    <source>
        <dbReference type="ARBA" id="ARBA00022729"/>
    </source>
</evidence>
<dbReference type="Pfam" id="PF22113">
    <property type="entry name" value="Mtrc-MtrF_II-IV_dom"/>
    <property type="match status" value="1"/>
</dbReference>
<evidence type="ECO:0000259" key="3">
    <source>
        <dbReference type="Pfam" id="PF22113"/>
    </source>
</evidence>
<dbReference type="PANTHER" id="PTHR35038:SF8">
    <property type="entry name" value="C-TYPE POLYHEME CYTOCHROME OMCC"/>
    <property type="match status" value="1"/>
</dbReference>
<dbReference type="InterPro" id="IPR036280">
    <property type="entry name" value="Multihaem_cyt_sf"/>
</dbReference>